<feature type="domain" description="Iron-binding zinc finger CDGSH type" evidence="5">
    <location>
        <begin position="49"/>
        <end position="80"/>
    </location>
</feature>
<reference evidence="6 7" key="1">
    <citation type="submission" date="2019-09" db="EMBL/GenBank/DDBJ databases">
        <title>Ecophysiology of the spiral-shaped methanotroph Methylospira mobilis as revealed by the complete genome sequence.</title>
        <authorList>
            <person name="Oshkin I.Y."/>
            <person name="Dedysh S.N."/>
            <person name="Miroshnikov K."/>
            <person name="Danilova O.V."/>
            <person name="Hakobyan A."/>
            <person name="Liesack W."/>
        </authorList>
    </citation>
    <scope>NUCLEOTIDE SEQUENCE [LARGE SCALE GENOMIC DNA]</scope>
    <source>
        <strain evidence="6 7">Shm1</strain>
    </source>
</reference>
<dbReference type="InterPro" id="IPR018967">
    <property type="entry name" value="FeS-contain_CDGSH-typ"/>
</dbReference>
<dbReference type="InterPro" id="IPR042216">
    <property type="entry name" value="MitoNEET_CISD"/>
</dbReference>
<dbReference type="SMART" id="SM00704">
    <property type="entry name" value="ZnF_CDGSH"/>
    <property type="match status" value="2"/>
</dbReference>
<evidence type="ECO:0000313" key="7">
    <source>
        <dbReference type="Proteomes" id="UP000325755"/>
    </source>
</evidence>
<dbReference type="GO" id="GO:0005737">
    <property type="term" value="C:cytoplasm"/>
    <property type="evidence" value="ECO:0007669"/>
    <property type="project" value="UniProtKB-ARBA"/>
</dbReference>
<evidence type="ECO:0000256" key="4">
    <source>
        <dbReference type="ARBA" id="ARBA00023014"/>
    </source>
</evidence>
<keyword evidence="2" id="KW-0479">Metal-binding</keyword>
<organism evidence="6 7">
    <name type="scientific">Candidatus Methylospira mobilis</name>
    <dbReference type="NCBI Taxonomy" id="1808979"/>
    <lineage>
        <taxon>Bacteria</taxon>
        <taxon>Pseudomonadati</taxon>
        <taxon>Pseudomonadota</taxon>
        <taxon>Gammaproteobacteria</taxon>
        <taxon>Methylococcales</taxon>
        <taxon>Methylococcaceae</taxon>
        <taxon>Candidatus Methylospira</taxon>
    </lineage>
</organism>
<evidence type="ECO:0000259" key="5">
    <source>
        <dbReference type="SMART" id="SM00704"/>
    </source>
</evidence>
<dbReference type="Pfam" id="PF09360">
    <property type="entry name" value="zf-CDGSH"/>
    <property type="match status" value="1"/>
</dbReference>
<dbReference type="Proteomes" id="UP000325755">
    <property type="component" value="Chromosome"/>
</dbReference>
<dbReference type="PANTHER" id="PTHR46491:SF3">
    <property type="entry name" value="CDGSH IRON-SULFUR DOMAIN-CONTAINING PROTEIN 3, MITOCHONDRIAL"/>
    <property type="match status" value="1"/>
</dbReference>
<keyword evidence="1" id="KW-0001">2Fe-2S</keyword>
<protein>
    <submittedName>
        <fullName evidence="6">CDGSH iron-sulfur domain-containing protein</fullName>
    </submittedName>
</protein>
<dbReference type="InterPro" id="IPR052950">
    <property type="entry name" value="CISD"/>
</dbReference>
<keyword evidence="3" id="KW-0408">Iron</keyword>
<name>A0A5Q0BCT6_9GAMM</name>
<dbReference type="InParanoid" id="A0A5Q0BCT6"/>
<dbReference type="KEGG" id="mmob:F6R98_03055"/>
<dbReference type="AlphaFoldDB" id="A0A5Q0BCT6"/>
<sequence>MADEEPVIAQKAPYAVAVETGKSYWYCTCGKTESQPFCDGAHKGTGFRPVEYKAEQDEVVYFCGCRQSANGVTCDGAHGSL</sequence>
<proteinExistence type="predicted"/>
<evidence type="ECO:0000313" key="6">
    <source>
        <dbReference type="EMBL" id="QFY41733.1"/>
    </source>
</evidence>
<keyword evidence="4" id="KW-0411">Iron-sulfur</keyword>
<dbReference type="GO" id="GO:0046872">
    <property type="term" value="F:metal ion binding"/>
    <property type="evidence" value="ECO:0007669"/>
    <property type="project" value="UniProtKB-KW"/>
</dbReference>
<gene>
    <name evidence="6" type="ORF">F6R98_03055</name>
</gene>
<evidence type="ECO:0000256" key="2">
    <source>
        <dbReference type="ARBA" id="ARBA00022723"/>
    </source>
</evidence>
<keyword evidence="7" id="KW-1185">Reference proteome</keyword>
<accession>A0A5Q0BCT6</accession>
<dbReference type="GO" id="GO:0051537">
    <property type="term" value="F:2 iron, 2 sulfur cluster binding"/>
    <property type="evidence" value="ECO:0007669"/>
    <property type="project" value="UniProtKB-KW"/>
</dbReference>
<evidence type="ECO:0000256" key="3">
    <source>
        <dbReference type="ARBA" id="ARBA00023004"/>
    </source>
</evidence>
<dbReference type="EMBL" id="CP044205">
    <property type="protein sequence ID" value="QFY41733.1"/>
    <property type="molecule type" value="Genomic_DNA"/>
</dbReference>
<feature type="domain" description="Iron-binding zinc finger CDGSH type" evidence="5">
    <location>
        <begin position="11"/>
        <end position="48"/>
    </location>
</feature>
<dbReference type="OrthoDB" id="9795032at2"/>
<dbReference type="Gene3D" id="3.40.5.90">
    <property type="entry name" value="CDGSH iron-sulfur domain, mitoNEET-type"/>
    <property type="match status" value="2"/>
</dbReference>
<dbReference type="RefSeq" id="WP_153247717.1">
    <property type="nucleotide sequence ID" value="NZ_CP044205.1"/>
</dbReference>
<evidence type="ECO:0000256" key="1">
    <source>
        <dbReference type="ARBA" id="ARBA00022714"/>
    </source>
</evidence>
<dbReference type="PANTHER" id="PTHR46491">
    <property type="entry name" value="CDGSH IRON SULFUR DOMAIN PROTEIN HOMOLOG"/>
    <property type="match status" value="1"/>
</dbReference>